<name>A0A6J7W9L1_9CAUD</name>
<organism evidence="1">
    <name type="scientific">uncultured Caudovirales phage</name>
    <dbReference type="NCBI Taxonomy" id="2100421"/>
    <lineage>
        <taxon>Viruses</taxon>
        <taxon>Duplodnaviria</taxon>
        <taxon>Heunggongvirae</taxon>
        <taxon>Uroviricota</taxon>
        <taxon>Caudoviricetes</taxon>
        <taxon>Peduoviridae</taxon>
        <taxon>Maltschvirus</taxon>
        <taxon>Maltschvirus maltsch</taxon>
    </lineage>
</organism>
<dbReference type="EMBL" id="LR798206">
    <property type="protein sequence ID" value="CAB5178676.1"/>
    <property type="molecule type" value="Genomic_DNA"/>
</dbReference>
<evidence type="ECO:0000313" key="1">
    <source>
        <dbReference type="EMBL" id="CAB5178676.1"/>
    </source>
</evidence>
<reference evidence="1" key="1">
    <citation type="submission" date="2020-05" db="EMBL/GenBank/DDBJ databases">
        <authorList>
            <person name="Chiriac C."/>
            <person name="Salcher M."/>
            <person name="Ghai R."/>
            <person name="Kavagutti S V."/>
        </authorList>
    </citation>
    <scope>NUCLEOTIDE SEQUENCE</scope>
</reference>
<sequence>MRLSNNQINEVHRVLPNQTLAEFQPHAPLSMSTTPIASIPNIYTPSTTGGVGGTLCATKPKEEETPAIMVNLYIELMLQDTDNQKDVEREFLKRLLAFSKTDKNMKISLVKQPRDYNDYEVIKIS</sequence>
<proteinExistence type="predicted"/>
<protein>
    <submittedName>
        <fullName evidence="1">Uncharacterized protein</fullName>
    </submittedName>
</protein>
<accession>A0A6J7W9L1</accession>
<gene>
    <name evidence="1" type="ORF">UFOVP157_25</name>
</gene>